<keyword evidence="4" id="KW-1185">Reference proteome</keyword>
<evidence type="ECO:0000256" key="2">
    <source>
        <dbReference type="SAM" id="Phobius"/>
    </source>
</evidence>
<evidence type="ECO:0000313" key="3">
    <source>
        <dbReference type="EMBL" id="AGS33939.1"/>
    </source>
</evidence>
<protein>
    <submittedName>
        <fullName evidence="3">Uncharacterized protein</fullName>
    </submittedName>
</protein>
<sequence>MTHGPGDEQRPRQYFPSERPQHTTFDYDPGYGYQEPEEPAPARERGGTAVIVLSVLFVLALLAAGVLFFLWRGAVDEANQPPPPPVTQTVTTTQQETVTETQGPSNPLPTQLPTEIPTEVPDIDVEGWFNDLLGERAPAQ</sequence>
<organism evidence="3 4">
    <name type="scientific">Corynebacterium maris DSM 45190</name>
    <dbReference type="NCBI Taxonomy" id="1224163"/>
    <lineage>
        <taxon>Bacteria</taxon>
        <taxon>Bacillati</taxon>
        <taxon>Actinomycetota</taxon>
        <taxon>Actinomycetes</taxon>
        <taxon>Mycobacteriales</taxon>
        <taxon>Corynebacteriaceae</taxon>
        <taxon>Corynebacterium</taxon>
    </lineage>
</organism>
<keyword evidence="2" id="KW-0472">Membrane</keyword>
<feature type="compositionally biased region" description="Basic and acidic residues" evidence="1">
    <location>
        <begin position="1"/>
        <end position="11"/>
    </location>
</feature>
<feature type="region of interest" description="Disordered" evidence="1">
    <location>
        <begin position="77"/>
        <end position="116"/>
    </location>
</feature>
<reference evidence="3 4" key="1">
    <citation type="submission" date="2012-11" db="EMBL/GenBank/DDBJ databases">
        <title>The complete genome sequence of Corynebacterium maris Coryn-1 (=DSM 45190).</title>
        <authorList>
            <person name="Schaffert L."/>
            <person name="Albersmeier A."/>
            <person name="Kalinowski J."/>
            <person name="Ruckert C."/>
        </authorList>
    </citation>
    <scope>NUCLEOTIDE SEQUENCE [LARGE SCALE GENOMIC DNA]</scope>
    <source>
        <strain evidence="4">Coryn-1</strain>
    </source>
</reference>
<name>S5SS39_9CORY</name>
<keyword evidence="2" id="KW-1133">Transmembrane helix</keyword>
<keyword evidence="2" id="KW-0812">Transmembrane</keyword>
<dbReference type="AlphaFoldDB" id="S5SS39"/>
<dbReference type="RefSeq" id="WP_020933874.1">
    <property type="nucleotide sequence ID" value="NC_021915.1"/>
</dbReference>
<accession>S5SS39</accession>
<feature type="transmembrane region" description="Helical" evidence="2">
    <location>
        <begin position="49"/>
        <end position="71"/>
    </location>
</feature>
<dbReference type="eggNOG" id="ENOG5032AF2">
    <property type="taxonomic scope" value="Bacteria"/>
</dbReference>
<gene>
    <name evidence="3" type="ORF">B841_02280</name>
</gene>
<feature type="compositionally biased region" description="Polar residues" evidence="1">
    <location>
        <begin position="103"/>
        <end position="113"/>
    </location>
</feature>
<dbReference type="PATRIC" id="fig|1224163.3.peg.461"/>
<evidence type="ECO:0000313" key="4">
    <source>
        <dbReference type="Proteomes" id="UP000015388"/>
    </source>
</evidence>
<proteinExistence type="predicted"/>
<dbReference type="EMBL" id="CP003924">
    <property type="protein sequence ID" value="AGS33939.1"/>
    <property type="molecule type" value="Genomic_DNA"/>
</dbReference>
<feature type="region of interest" description="Disordered" evidence="1">
    <location>
        <begin position="1"/>
        <end position="44"/>
    </location>
</feature>
<dbReference type="STRING" id="1224163.B841_02280"/>
<feature type="compositionally biased region" description="Low complexity" evidence="1">
    <location>
        <begin position="87"/>
        <end position="102"/>
    </location>
</feature>
<dbReference type="Proteomes" id="UP000015388">
    <property type="component" value="Chromosome"/>
</dbReference>
<dbReference type="KEGG" id="cmd:B841_02280"/>
<evidence type="ECO:0000256" key="1">
    <source>
        <dbReference type="SAM" id="MobiDB-lite"/>
    </source>
</evidence>
<dbReference type="HOGENOM" id="CLU_1657878_0_0_11"/>